<feature type="domain" description="PD-(D/E)XK nuclease-like" evidence="2">
    <location>
        <begin position="178"/>
        <end position="414"/>
    </location>
</feature>
<evidence type="ECO:0000313" key="3">
    <source>
        <dbReference type="EMBL" id="RSL94865.1"/>
    </source>
</evidence>
<dbReference type="EMBL" id="NIZV01000310">
    <property type="protein sequence ID" value="RSL94865.1"/>
    <property type="molecule type" value="Genomic_DNA"/>
</dbReference>
<comment type="caution">
    <text evidence="3">The sequence shown here is derived from an EMBL/GenBank/DDBJ whole genome shotgun (WGS) entry which is preliminary data.</text>
</comment>
<dbReference type="AlphaFoldDB" id="A0A428SYI8"/>
<dbReference type="InterPro" id="IPR046797">
    <property type="entry name" value="PDDEXK_12"/>
</dbReference>
<evidence type="ECO:0000259" key="2">
    <source>
        <dbReference type="Pfam" id="PF20516"/>
    </source>
</evidence>
<evidence type="ECO:0000256" key="1">
    <source>
        <dbReference type="SAM" id="MobiDB-lite"/>
    </source>
</evidence>
<organism evidence="3 4">
    <name type="scientific">Fusarium ambrosium</name>
    <dbReference type="NCBI Taxonomy" id="131363"/>
    <lineage>
        <taxon>Eukaryota</taxon>
        <taxon>Fungi</taxon>
        <taxon>Dikarya</taxon>
        <taxon>Ascomycota</taxon>
        <taxon>Pezizomycotina</taxon>
        <taxon>Sordariomycetes</taxon>
        <taxon>Hypocreomycetidae</taxon>
        <taxon>Hypocreales</taxon>
        <taxon>Nectriaceae</taxon>
        <taxon>Fusarium</taxon>
        <taxon>Fusarium solani species complex</taxon>
    </lineage>
</organism>
<dbReference type="Pfam" id="PF20516">
    <property type="entry name" value="PDDEXK_12"/>
    <property type="match status" value="1"/>
</dbReference>
<gene>
    <name evidence="3" type="ORF">CDV31_014122</name>
</gene>
<dbReference type="Proteomes" id="UP000288429">
    <property type="component" value="Unassembled WGS sequence"/>
</dbReference>
<feature type="region of interest" description="Disordered" evidence="1">
    <location>
        <begin position="17"/>
        <end position="112"/>
    </location>
</feature>
<protein>
    <recommendedName>
        <fullName evidence="2">PD-(D/E)XK nuclease-like domain-containing protein</fullName>
    </recommendedName>
</protein>
<accession>A0A428SYI8</accession>
<name>A0A428SYI8_9HYPO</name>
<reference evidence="3 4" key="1">
    <citation type="submission" date="2017-06" db="EMBL/GenBank/DDBJ databases">
        <title>Cmopartive genomic analysis of Ambrosia Fusariam Clade fungi.</title>
        <authorList>
            <person name="Stajich J.E."/>
            <person name="Carrillo J."/>
            <person name="Kijimoto T."/>
            <person name="Eskalen A."/>
            <person name="O'Donnell K."/>
            <person name="Kasson M."/>
        </authorList>
    </citation>
    <scope>NUCLEOTIDE SEQUENCE [LARGE SCALE GENOMIC DNA]</scope>
    <source>
        <strain evidence="3 4">NRRL 20438</strain>
    </source>
</reference>
<proteinExistence type="predicted"/>
<feature type="compositionally biased region" description="Low complexity" evidence="1">
    <location>
        <begin position="87"/>
        <end position="99"/>
    </location>
</feature>
<keyword evidence="4" id="KW-1185">Reference proteome</keyword>
<sequence>MKRKLIEDWISQTHEPGHYQSLVKDPPGAGTINFMDPSSPPPSDLHVVDDLQDPDATPTNDSRSKRRKLDASGVPLELRHRSIPSLRSGSSTTRSTSGRSKSKSPVKSLADLLLTDKPPNVYRLKEGRSLPPDVDQLFRQVQAIRAGRNIVPQSVKDQVLAAVEVVDDDLTEASFYDSRQWATGCGLTPWDEQRELELFKELVGMTHECEDEGYAESAWNSSVHQPFLLHSLACFSGLIRHFDVTSAPINKQYVPKHSSGIDTQSKKVDFCINLAASDIMVASRKRRSMASDSCSINHTSYRPIQDRPIAINIETKTPSTAGEEAKAQLSVWTHAHLKRLRSLSCTSSASAVNITIPVISVSGGKWTLYFIRDQPHGIDLIPTRTIGSTDTLVGCYKLVAFLRHLGAWVQTVYRDWLLENVLAVEETG</sequence>
<evidence type="ECO:0000313" key="4">
    <source>
        <dbReference type="Proteomes" id="UP000288429"/>
    </source>
</evidence>